<dbReference type="PROSITE" id="PS50012">
    <property type="entry name" value="RCC1_3"/>
    <property type="match status" value="3"/>
</dbReference>
<dbReference type="EMBL" id="CDMY01001052">
    <property type="protein sequence ID" value="CEM39829.1"/>
    <property type="molecule type" value="Genomic_DNA"/>
</dbReference>
<feature type="region of interest" description="Disordered" evidence="2">
    <location>
        <begin position="588"/>
        <end position="610"/>
    </location>
</feature>
<dbReference type="PANTHER" id="PTHR45982:SF1">
    <property type="entry name" value="REGULATOR OF CHROMOSOME CONDENSATION"/>
    <property type="match status" value="1"/>
</dbReference>
<feature type="repeat" description="RCC1" evidence="1">
    <location>
        <begin position="539"/>
        <end position="638"/>
    </location>
</feature>
<protein>
    <submittedName>
        <fullName evidence="3">Uncharacterized protein</fullName>
    </submittedName>
</protein>
<feature type="compositionally biased region" description="Low complexity" evidence="2">
    <location>
        <begin position="55"/>
        <end position="68"/>
    </location>
</feature>
<dbReference type="SUPFAM" id="SSF50985">
    <property type="entry name" value="RCC1/BLIP-II"/>
    <property type="match status" value="1"/>
</dbReference>
<dbReference type="InterPro" id="IPR009091">
    <property type="entry name" value="RCC1/BLIP-II"/>
</dbReference>
<evidence type="ECO:0000256" key="1">
    <source>
        <dbReference type="PROSITE-ProRule" id="PRU00235"/>
    </source>
</evidence>
<feature type="region of interest" description="Disordered" evidence="2">
    <location>
        <begin position="655"/>
        <end position="707"/>
    </location>
</feature>
<accession>A0A0G4H7U0</accession>
<gene>
    <name evidence="3" type="ORF">Vbra_19797</name>
</gene>
<reference evidence="3 4" key="1">
    <citation type="submission" date="2014-11" db="EMBL/GenBank/DDBJ databases">
        <authorList>
            <person name="Zhu J."/>
            <person name="Qi W."/>
            <person name="Song R."/>
        </authorList>
    </citation>
    <scope>NUCLEOTIDE SEQUENCE [LARGE SCALE GENOMIC DNA]</scope>
</reference>
<feature type="repeat" description="RCC1" evidence="1">
    <location>
        <begin position="478"/>
        <end position="538"/>
    </location>
</feature>
<dbReference type="PANTHER" id="PTHR45982">
    <property type="entry name" value="REGULATOR OF CHROMOSOME CONDENSATION"/>
    <property type="match status" value="1"/>
</dbReference>
<dbReference type="AlphaFoldDB" id="A0A0G4H7U0"/>
<dbReference type="PROSITE" id="PS00626">
    <property type="entry name" value="RCC1_2"/>
    <property type="match status" value="1"/>
</dbReference>
<organism evidence="3 4">
    <name type="scientific">Vitrella brassicaformis (strain CCMP3155)</name>
    <dbReference type="NCBI Taxonomy" id="1169540"/>
    <lineage>
        <taxon>Eukaryota</taxon>
        <taxon>Sar</taxon>
        <taxon>Alveolata</taxon>
        <taxon>Colpodellida</taxon>
        <taxon>Vitrellaceae</taxon>
        <taxon>Vitrella</taxon>
    </lineage>
</organism>
<dbReference type="InterPro" id="IPR051553">
    <property type="entry name" value="Ran_GTPase-activating"/>
</dbReference>
<dbReference type="Pfam" id="PF13540">
    <property type="entry name" value="RCC1_2"/>
    <property type="match status" value="2"/>
</dbReference>
<feature type="region of interest" description="Disordered" evidence="2">
    <location>
        <begin position="156"/>
        <end position="210"/>
    </location>
</feature>
<dbReference type="InParanoid" id="A0A0G4H7U0"/>
<feature type="region of interest" description="Disordered" evidence="2">
    <location>
        <begin position="33"/>
        <end position="68"/>
    </location>
</feature>
<dbReference type="STRING" id="1169540.A0A0G4H7U0"/>
<sequence>MRLGCSLKPLPLTRCLPPSLILIRAAHSQAVPMQPTSSSSCPFPAEPPPLPDGQDAAAADGGAESASELLVSEHGPLNAILGHLDTASLASTAGVAPAFNAAVNAVAHDRLLGVERTLPPDPAEVPPPLEDCARASSTFLSVPELPAEALRRVRSTSGSISGSERFGLTAAGPPPAEVPHASSASALPTPHPQPHPAVESAEQASPRRLLRPGETELRYVAFRERQLAEPVALQAGPQHLIYRHRPDGDFLIIGRGLELLALGVTTDGASPGRQSVAAVRVPASFPAPPARTRSIRRFLWGDFVGAASTASSSSPSLPPSQPERIDSVTAGSCHFGLRTNRMRALMATFTTPHPHGPVARSRQRFPASRLTTRDQNSSSSRSSISRDVEAPLRLVTEPYVLHTPSSPSLSLRVSRVVCGMGHAIALTHPGNAFVWGRWRSDLYPQPGGRMEKVGGIESYHIVSAAAGDSFTLLLSQCGRVFGFGEAGWGNLGPGRRRGEAGRREEGPHAHEIQGLRRAAGAIGHIAAGHRHSVAVNIDGRVWTWGINESGQLGRGPTPLPPPVPAANTNTSTLPIHTTQPAPTPMAIPVPPPPLMPQRSASPSSRLDEPQRIHIPLMATERVVRVVCGGEHSVAWTTAGRLFAFGGNNVGQLGVGGGRDDANDALGEPGRRAPSPAPLLRRERQPSPSPPPPFVRSTSSQSLDGEDDATAASLNVETPTAVPLPPDMSRVAAVAAGGEFTAVLDGAGDMWMAGMVPRRLGHGERPLCLFELRRLRDVVQLGVYDASVEVGGGDRNES</sequence>
<dbReference type="Proteomes" id="UP000041254">
    <property type="component" value="Unassembled WGS sequence"/>
</dbReference>
<proteinExistence type="predicted"/>
<evidence type="ECO:0000313" key="4">
    <source>
        <dbReference type="Proteomes" id="UP000041254"/>
    </source>
</evidence>
<name>A0A0G4H7U0_VITBC</name>
<dbReference type="InterPro" id="IPR000408">
    <property type="entry name" value="Reg_chr_condens"/>
</dbReference>
<feature type="region of interest" description="Disordered" evidence="2">
    <location>
        <begin position="350"/>
        <end position="386"/>
    </location>
</feature>
<keyword evidence="4" id="KW-1185">Reference proteome</keyword>
<evidence type="ECO:0000256" key="2">
    <source>
        <dbReference type="SAM" id="MobiDB-lite"/>
    </source>
</evidence>
<feature type="repeat" description="RCC1" evidence="1">
    <location>
        <begin position="639"/>
        <end position="746"/>
    </location>
</feature>
<dbReference type="OrthoDB" id="5370059at2759"/>
<dbReference type="VEuPathDB" id="CryptoDB:Vbra_19797"/>
<dbReference type="Gene3D" id="2.130.10.30">
    <property type="entry name" value="Regulator of chromosome condensation 1/beta-lactamase-inhibitor protein II"/>
    <property type="match status" value="2"/>
</dbReference>
<evidence type="ECO:0000313" key="3">
    <source>
        <dbReference type="EMBL" id="CEM39829.1"/>
    </source>
</evidence>